<feature type="region of interest" description="Disordered" evidence="1">
    <location>
        <begin position="1"/>
        <end position="40"/>
    </location>
</feature>
<proteinExistence type="predicted"/>
<name>A0A4Z2FIF5_9TELE</name>
<organism evidence="2 3">
    <name type="scientific">Liparis tanakae</name>
    <name type="common">Tanaka's snailfish</name>
    <dbReference type="NCBI Taxonomy" id="230148"/>
    <lineage>
        <taxon>Eukaryota</taxon>
        <taxon>Metazoa</taxon>
        <taxon>Chordata</taxon>
        <taxon>Craniata</taxon>
        <taxon>Vertebrata</taxon>
        <taxon>Euteleostomi</taxon>
        <taxon>Actinopterygii</taxon>
        <taxon>Neopterygii</taxon>
        <taxon>Teleostei</taxon>
        <taxon>Neoteleostei</taxon>
        <taxon>Acanthomorphata</taxon>
        <taxon>Eupercaria</taxon>
        <taxon>Perciformes</taxon>
        <taxon>Cottioidei</taxon>
        <taxon>Cottales</taxon>
        <taxon>Liparidae</taxon>
        <taxon>Liparis</taxon>
    </lineage>
</organism>
<evidence type="ECO:0000313" key="2">
    <source>
        <dbReference type="EMBL" id="TNN40976.1"/>
    </source>
</evidence>
<evidence type="ECO:0000256" key="1">
    <source>
        <dbReference type="SAM" id="MobiDB-lite"/>
    </source>
</evidence>
<dbReference type="OrthoDB" id="8986837at2759"/>
<protein>
    <submittedName>
        <fullName evidence="2">Uncharacterized protein</fullName>
    </submittedName>
</protein>
<evidence type="ECO:0000313" key="3">
    <source>
        <dbReference type="Proteomes" id="UP000314294"/>
    </source>
</evidence>
<reference evidence="2 3" key="1">
    <citation type="submission" date="2019-03" db="EMBL/GenBank/DDBJ databases">
        <title>First draft genome of Liparis tanakae, snailfish: a comprehensive survey of snailfish specific genes.</title>
        <authorList>
            <person name="Kim W."/>
            <person name="Song I."/>
            <person name="Jeong J.-H."/>
            <person name="Kim D."/>
            <person name="Kim S."/>
            <person name="Ryu S."/>
            <person name="Song J.Y."/>
            <person name="Lee S.K."/>
        </authorList>
    </citation>
    <scope>NUCLEOTIDE SEQUENCE [LARGE SCALE GENOMIC DNA]</scope>
    <source>
        <tissue evidence="2">Muscle</tissue>
    </source>
</reference>
<sequence>MQRTKVIPKDVWRSMQDHSEGAPMKVNEHRKQRVREKSSRKLSSELLALTIGDVLAAVTHIVETLVKFKWKHPENNGFETKEMYVVKHNRNRKKFKLTNVNQSPLETARRTSAVLKMRKR</sequence>
<keyword evidence="3" id="KW-1185">Reference proteome</keyword>
<dbReference type="AlphaFoldDB" id="A0A4Z2FIF5"/>
<comment type="caution">
    <text evidence="2">The sequence shown here is derived from an EMBL/GenBank/DDBJ whole genome shotgun (WGS) entry which is preliminary data.</text>
</comment>
<feature type="compositionally biased region" description="Basic and acidic residues" evidence="1">
    <location>
        <begin position="7"/>
        <end position="20"/>
    </location>
</feature>
<accession>A0A4Z2FIF5</accession>
<gene>
    <name evidence="2" type="ORF">EYF80_048860</name>
</gene>
<dbReference type="Proteomes" id="UP000314294">
    <property type="component" value="Unassembled WGS sequence"/>
</dbReference>
<dbReference type="EMBL" id="SRLO01001144">
    <property type="protein sequence ID" value="TNN40976.1"/>
    <property type="molecule type" value="Genomic_DNA"/>
</dbReference>